<dbReference type="GO" id="GO:0006869">
    <property type="term" value="P:lipid transport"/>
    <property type="evidence" value="ECO:0007669"/>
    <property type="project" value="UniProtKB-KW"/>
</dbReference>
<evidence type="ECO:0000256" key="4">
    <source>
        <dbReference type="ARBA" id="ARBA00023121"/>
    </source>
</evidence>
<dbReference type="CDD" id="cd00030">
    <property type="entry name" value="C2"/>
    <property type="match status" value="1"/>
</dbReference>
<feature type="region of interest" description="Disordered" evidence="6">
    <location>
        <begin position="568"/>
        <end position="645"/>
    </location>
</feature>
<organism evidence="9 10">
    <name type="scientific">Rhododendron williamsianum</name>
    <dbReference type="NCBI Taxonomy" id="262921"/>
    <lineage>
        <taxon>Eukaryota</taxon>
        <taxon>Viridiplantae</taxon>
        <taxon>Streptophyta</taxon>
        <taxon>Embryophyta</taxon>
        <taxon>Tracheophyta</taxon>
        <taxon>Spermatophyta</taxon>
        <taxon>Magnoliopsida</taxon>
        <taxon>eudicotyledons</taxon>
        <taxon>Gunneridae</taxon>
        <taxon>Pentapetalae</taxon>
        <taxon>asterids</taxon>
        <taxon>Ericales</taxon>
        <taxon>Ericaceae</taxon>
        <taxon>Ericoideae</taxon>
        <taxon>Rhodoreae</taxon>
        <taxon>Rhododendron</taxon>
    </lineage>
</organism>
<proteinExistence type="predicted"/>
<dbReference type="PROSITE" id="PS51847">
    <property type="entry name" value="SMP"/>
    <property type="match status" value="1"/>
</dbReference>
<comment type="caution">
    <text evidence="9">The sequence shown here is derived from an EMBL/GenBank/DDBJ whole genome shotgun (WGS) entry which is preliminary data.</text>
</comment>
<dbReference type="PANTHER" id="PTHR47042:SF4">
    <property type="entry name" value="OS02G0313700 PROTEIN"/>
    <property type="match status" value="1"/>
</dbReference>
<sequence>MDVFEVSILHHVCIVLLLLWLLTSFNCCHPIAYFVSLSTFTWIDGKVLSDSETVRWLNYAMDKIWPVCMEQIVSQKVLLPIVPWFLQKYKPWTVKEAVVQHLYMGRSPPMFTEMRVLHKPTGDDHLVMELGMNFRTADDMNAILSMKLTRRLGFGMWAKLHLLGMHVEGKVLVGVKFLRHWPFLGRLRVCFVEPPYFQMTVKPIFTHGIDVTELPGIAGYVDNLLALVFEQTLVEPNMLVVDMEKFVAPQSESWFSVDEKEPVAYAFVEVIEAADMKPSDLNGLADPYVKGQLGPYRFRTITQKKTLAPKWCEEFKVPVFTWESPNVLVIEVHDKDHFVDDALGDCSIKIVELRDGQRHDMWLPLQNIKMGRLHLAITVVEGNRKAPDQSFDIGTPNDNNENISLANDNGIPGMTPKVADIFEPIDIEGQEETGIWVHHPGSEVPQVWEPRKGKSKLVGAPILITGSFKSTATGSNPDDGSSSDESEEGVNEKEIGVNLILDDNLSVPSPIENSRAEAVMKARKRNSKNEGAPNSTEEELLLSPHANANLKAVNEKEIGVNLILDDNLSVPSPIENSRAEGKDTKESPKGSDQESPRKGHVKDMAKSILKNTLSRKGSKKPLVSSETVETEGGIPIGSESSDEGVVPSPACDLELKGFRLFPNPYPALVAILLYLKKLIMGIQRTRSVLNVPRRLLKKMMIYWSRSLQAPGNLMNIRK</sequence>
<dbReference type="GO" id="GO:0008289">
    <property type="term" value="F:lipid binding"/>
    <property type="evidence" value="ECO:0007669"/>
    <property type="project" value="UniProtKB-KW"/>
</dbReference>
<keyword evidence="10" id="KW-1185">Reference proteome</keyword>
<dbReference type="Gene3D" id="2.60.40.150">
    <property type="entry name" value="C2 domain"/>
    <property type="match status" value="1"/>
</dbReference>
<evidence type="ECO:0000259" key="7">
    <source>
        <dbReference type="PROSITE" id="PS50004"/>
    </source>
</evidence>
<evidence type="ECO:0000259" key="8">
    <source>
        <dbReference type="PROSITE" id="PS51847"/>
    </source>
</evidence>
<evidence type="ECO:0000256" key="2">
    <source>
        <dbReference type="ARBA" id="ARBA00022448"/>
    </source>
</evidence>
<dbReference type="Proteomes" id="UP000428333">
    <property type="component" value="Linkage Group LG06"/>
</dbReference>
<dbReference type="PROSITE" id="PS50004">
    <property type="entry name" value="C2"/>
    <property type="match status" value="1"/>
</dbReference>
<dbReference type="GO" id="GO:0016020">
    <property type="term" value="C:membrane"/>
    <property type="evidence" value="ECO:0007669"/>
    <property type="project" value="UniProtKB-SubCell"/>
</dbReference>
<dbReference type="SMART" id="SM00239">
    <property type="entry name" value="C2"/>
    <property type="match status" value="1"/>
</dbReference>
<feature type="domain" description="C2" evidence="7">
    <location>
        <begin position="249"/>
        <end position="363"/>
    </location>
</feature>
<evidence type="ECO:0000256" key="5">
    <source>
        <dbReference type="ARBA" id="ARBA00023136"/>
    </source>
</evidence>
<dbReference type="SUPFAM" id="SSF49562">
    <property type="entry name" value="C2 domain (Calcium/lipid-binding domain, CaLB)"/>
    <property type="match status" value="1"/>
</dbReference>
<dbReference type="CDD" id="cd21669">
    <property type="entry name" value="SMP_SF"/>
    <property type="match status" value="1"/>
</dbReference>
<dbReference type="InterPro" id="IPR000008">
    <property type="entry name" value="C2_dom"/>
</dbReference>
<keyword evidence="5" id="KW-0472">Membrane</keyword>
<evidence type="ECO:0000256" key="6">
    <source>
        <dbReference type="SAM" id="MobiDB-lite"/>
    </source>
</evidence>
<dbReference type="OrthoDB" id="270970at2759"/>
<evidence type="ECO:0000256" key="1">
    <source>
        <dbReference type="ARBA" id="ARBA00004370"/>
    </source>
</evidence>
<keyword evidence="2" id="KW-0813">Transport</keyword>
<feature type="domain" description="SMP-LTD" evidence="8">
    <location>
        <begin position="50"/>
        <end position="244"/>
    </location>
</feature>
<dbReference type="InterPro" id="IPR031468">
    <property type="entry name" value="SMP_LBD"/>
</dbReference>
<dbReference type="PANTHER" id="PTHR47042">
    <property type="entry name" value="C2 DOMAIN-CONTAINING PROTEIN-LIKE"/>
    <property type="match status" value="1"/>
</dbReference>
<gene>
    <name evidence="9" type="ORF">C3L33_10142</name>
</gene>
<reference evidence="9 10" key="1">
    <citation type="journal article" date="2019" name="Genome Biol. Evol.">
        <title>The Rhododendron genome and chromosomal organization provide insight into shared whole-genome duplications across the heath family (Ericaceae).</title>
        <authorList>
            <person name="Soza V.L."/>
            <person name="Lindsley D."/>
            <person name="Waalkes A."/>
            <person name="Ramage E."/>
            <person name="Patwardhan R.P."/>
            <person name="Burton J.N."/>
            <person name="Adey A."/>
            <person name="Kumar A."/>
            <person name="Qiu R."/>
            <person name="Shendure J."/>
            <person name="Hall B."/>
        </authorList>
    </citation>
    <scope>NUCLEOTIDE SEQUENCE [LARGE SCALE GENOMIC DNA]</scope>
    <source>
        <strain evidence="9">RSF 1966-606</strain>
    </source>
</reference>
<feature type="non-terminal residue" evidence="9">
    <location>
        <position position="1"/>
    </location>
</feature>
<feature type="compositionally biased region" description="Basic and acidic residues" evidence="6">
    <location>
        <begin position="577"/>
        <end position="605"/>
    </location>
</feature>
<protein>
    <recommendedName>
        <fullName evidence="11">C2 domain-containing protein</fullName>
    </recommendedName>
</protein>
<keyword evidence="3" id="KW-0445">Lipid transport</keyword>
<accession>A0A6A4LJW6</accession>
<name>A0A6A4LJW6_9ERIC</name>
<dbReference type="Pfam" id="PF00168">
    <property type="entry name" value="C2"/>
    <property type="match status" value="1"/>
</dbReference>
<feature type="region of interest" description="Disordered" evidence="6">
    <location>
        <begin position="467"/>
        <end position="497"/>
    </location>
</feature>
<dbReference type="InterPro" id="IPR052847">
    <property type="entry name" value="Ext_Synaptotagmin/KAHRP-like"/>
</dbReference>
<dbReference type="AlphaFoldDB" id="A0A6A4LJW6"/>
<keyword evidence="4" id="KW-0446">Lipid-binding</keyword>
<evidence type="ECO:0000313" key="10">
    <source>
        <dbReference type="Proteomes" id="UP000428333"/>
    </source>
</evidence>
<dbReference type="EMBL" id="QEFC01001447">
    <property type="protein sequence ID" value="KAE9457955.1"/>
    <property type="molecule type" value="Genomic_DNA"/>
</dbReference>
<dbReference type="InterPro" id="IPR035892">
    <property type="entry name" value="C2_domain_sf"/>
</dbReference>
<evidence type="ECO:0008006" key="11">
    <source>
        <dbReference type="Google" id="ProtNLM"/>
    </source>
</evidence>
<comment type="subcellular location">
    <subcellularLocation>
        <location evidence="1">Membrane</location>
    </subcellularLocation>
</comment>
<feature type="region of interest" description="Disordered" evidence="6">
    <location>
        <begin position="517"/>
        <end position="541"/>
    </location>
</feature>
<evidence type="ECO:0000256" key="3">
    <source>
        <dbReference type="ARBA" id="ARBA00023055"/>
    </source>
</evidence>
<evidence type="ECO:0000313" key="9">
    <source>
        <dbReference type="EMBL" id="KAE9457955.1"/>
    </source>
</evidence>